<evidence type="ECO:0000313" key="3">
    <source>
        <dbReference type="Proteomes" id="UP000623467"/>
    </source>
</evidence>
<dbReference type="OrthoDB" id="10006218at2759"/>
<gene>
    <name evidence="2" type="ORF">MSAN_01847900</name>
</gene>
<evidence type="ECO:0000259" key="1">
    <source>
        <dbReference type="Pfam" id="PF13383"/>
    </source>
</evidence>
<dbReference type="Proteomes" id="UP000623467">
    <property type="component" value="Unassembled WGS sequence"/>
</dbReference>
<sequence length="370" mass="42266">MAPWTRSPRYLVFVLAAVVTLLYLFGSFSAPPLQRITHIEDPDLPNRLAHSGRIYQKVLADRQGLIKKMGPNRTRHRVVSRQRTSISSLYSVGISCPRHSTVLLKFNAWAPSAMEARKWVCGITRVETKPDCTVYSFGINLESSFEAEILANTDHCQIWGYDFSVNSFGPEIPSSQTHRTHFRPYGLAGTDRHGPDDVPQMYTIETLMKMNGHTHIDILKVDIERYEFETLSAFIKPYIASGKPLPFGQLQLEIHLWELSFSEFLSWWEMLEEAGLRPFWTEPNLVYQNYNRDRGSELAEYSFLNIKGDNIFIKDPKTPFACGCRARPACTRADTRSLDSIDIRTSKRSWIADSCSKLLASFAIVLQTVF</sequence>
<dbReference type="Pfam" id="PF13383">
    <property type="entry name" value="Methyltransf_22"/>
    <property type="match status" value="1"/>
</dbReference>
<comment type="caution">
    <text evidence="2">The sequence shown here is derived from an EMBL/GenBank/DDBJ whole genome shotgun (WGS) entry which is preliminary data.</text>
</comment>
<keyword evidence="3" id="KW-1185">Reference proteome</keyword>
<protein>
    <recommendedName>
        <fullName evidence="1">Methyltransferase domain-containing protein</fullName>
    </recommendedName>
</protein>
<proteinExistence type="predicted"/>
<dbReference type="EMBL" id="JACAZH010000019">
    <property type="protein sequence ID" value="KAF7346210.1"/>
    <property type="molecule type" value="Genomic_DNA"/>
</dbReference>
<evidence type="ECO:0000313" key="2">
    <source>
        <dbReference type="EMBL" id="KAF7346210.1"/>
    </source>
</evidence>
<reference evidence="2" key="1">
    <citation type="submission" date="2020-05" db="EMBL/GenBank/DDBJ databases">
        <title>Mycena genomes resolve the evolution of fungal bioluminescence.</title>
        <authorList>
            <person name="Tsai I.J."/>
        </authorList>
    </citation>
    <scope>NUCLEOTIDE SEQUENCE</scope>
    <source>
        <strain evidence="2">160909Yilan</strain>
    </source>
</reference>
<dbReference type="InterPro" id="IPR026913">
    <property type="entry name" value="METTL24"/>
</dbReference>
<accession>A0A8H7CQA3</accession>
<dbReference type="InterPro" id="IPR025714">
    <property type="entry name" value="Methyltranfer_dom"/>
</dbReference>
<dbReference type="AlphaFoldDB" id="A0A8H7CQA3"/>
<feature type="domain" description="Methyltransferase" evidence="1">
    <location>
        <begin position="116"/>
        <end position="285"/>
    </location>
</feature>
<organism evidence="2 3">
    <name type="scientific">Mycena sanguinolenta</name>
    <dbReference type="NCBI Taxonomy" id="230812"/>
    <lineage>
        <taxon>Eukaryota</taxon>
        <taxon>Fungi</taxon>
        <taxon>Dikarya</taxon>
        <taxon>Basidiomycota</taxon>
        <taxon>Agaricomycotina</taxon>
        <taxon>Agaricomycetes</taxon>
        <taxon>Agaricomycetidae</taxon>
        <taxon>Agaricales</taxon>
        <taxon>Marasmiineae</taxon>
        <taxon>Mycenaceae</taxon>
        <taxon>Mycena</taxon>
    </lineage>
</organism>
<dbReference type="PANTHER" id="PTHR32026">
    <property type="entry name" value="METHYLTRANSFERASE-LIKE PROTEIN 24"/>
    <property type="match status" value="1"/>
</dbReference>
<name>A0A8H7CQA3_9AGAR</name>
<dbReference type="PANTHER" id="PTHR32026:SF10">
    <property type="entry name" value="METHYLTRANSFERASE-LIKE PROTEIN 24-RELATED"/>
    <property type="match status" value="1"/>
</dbReference>